<feature type="transmembrane region" description="Helical" evidence="9">
    <location>
        <begin position="377"/>
        <end position="398"/>
    </location>
</feature>
<keyword evidence="6 9" id="KW-1133">Transmembrane helix</keyword>
<feature type="transmembrane region" description="Helical" evidence="9">
    <location>
        <begin position="171"/>
        <end position="193"/>
    </location>
</feature>
<gene>
    <name evidence="11" type="ORF">J2Z35_001156</name>
</gene>
<evidence type="ECO:0000313" key="11">
    <source>
        <dbReference type="EMBL" id="MBP2027362.1"/>
    </source>
</evidence>
<comment type="subcellular location">
    <subcellularLocation>
        <location evidence="1 8">Cell membrane</location>
        <topology evidence="1 8">Multi-pass membrane protein</topology>
    </subcellularLocation>
</comment>
<evidence type="ECO:0000313" key="12">
    <source>
        <dbReference type="Proteomes" id="UP001314903"/>
    </source>
</evidence>
<dbReference type="PRINTS" id="PR00812">
    <property type="entry name" value="BCTERIALGSPF"/>
</dbReference>
<dbReference type="PANTHER" id="PTHR30012">
    <property type="entry name" value="GENERAL SECRETION PATHWAY PROTEIN"/>
    <property type="match status" value="1"/>
</dbReference>
<protein>
    <submittedName>
        <fullName evidence="11">Type IV pilus assembly protein PilC</fullName>
    </submittedName>
</protein>
<proteinExistence type="inferred from homology"/>
<dbReference type="InterPro" id="IPR003004">
    <property type="entry name" value="GspF/PilC"/>
</dbReference>
<dbReference type="Gene3D" id="1.20.81.30">
    <property type="entry name" value="Type II secretion system (T2SS), domain F"/>
    <property type="match status" value="2"/>
</dbReference>
<evidence type="ECO:0000256" key="8">
    <source>
        <dbReference type="RuleBase" id="RU003923"/>
    </source>
</evidence>
<comment type="similarity">
    <text evidence="2 8">Belongs to the GSP F family.</text>
</comment>
<accession>A0ABS4KHU8</accession>
<feature type="domain" description="Type II secretion system protein GspF" evidence="10">
    <location>
        <begin position="71"/>
        <end position="194"/>
    </location>
</feature>
<dbReference type="PANTHER" id="PTHR30012:SF0">
    <property type="entry name" value="TYPE II SECRETION SYSTEM PROTEIN F-RELATED"/>
    <property type="match status" value="1"/>
</dbReference>
<keyword evidence="4" id="KW-1003">Cell membrane</keyword>
<evidence type="ECO:0000256" key="6">
    <source>
        <dbReference type="ARBA" id="ARBA00022989"/>
    </source>
</evidence>
<evidence type="ECO:0000256" key="3">
    <source>
        <dbReference type="ARBA" id="ARBA00022448"/>
    </source>
</evidence>
<evidence type="ECO:0000256" key="5">
    <source>
        <dbReference type="ARBA" id="ARBA00022692"/>
    </source>
</evidence>
<reference evidence="11 12" key="1">
    <citation type="submission" date="2021-03" db="EMBL/GenBank/DDBJ databases">
        <title>Genomic Encyclopedia of Type Strains, Phase IV (KMG-IV): sequencing the most valuable type-strain genomes for metagenomic binning, comparative biology and taxonomic classification.</title>
        <authorList>
            <person name="Goeker M."/>
        </authorList>
    </citation>
    <scope>NUCLEOTIDE SEQUENCE [LARGE SCALE GENOMIC DNA]</scope>
    <source>
        <strain evidence="11 12">DSM 27512</strain>
    </source>
</reference>
<evidence type="ECO:0000256" key="2">
    <source>
        <dbReference type="ARBA" id="ARBA00005745"/>
    </source>
</evidence>
<keyword evidence="3 8" id="KW-0813">Transport</keyword>
<comment type="caution">
    <text evidence="11">The sequence shown here is derived from an EMBL/GenBank/DDBJ whole genome shotgun (WGS) entry which is preliminary data.</text>
</comment>
<dbReference type="InterPro" id="IPR042094">
    <property type="entry name" value="T2SS_GspF_sf"/>
</dbReference>
<evidence type="ECO:0000256" key="9">
    <source>
        <dbReference type="SAM" id="Phobius"/>
    </source>
</evidence>
<evidence type="ECO:0000256" key="1">
    <source>
        <dbReference type="ARBA" id="ARBA00004651"/>
    </source>
</evidence>
<keyword evidence="7 9" id="KW-0472">Membrane</keyword>
<evidence type="ECO:0000256" key="4">
    <source>
        <dbReference type="ARBA" id="ARBA00022475"/>
    </source>
</evidence>
<evidence type="ECO:0000259" key="10">
    <source>
        <dbReference type="Pfam" id="PF00482"/>
    </source>
</evidence>
<feature type="domain" description="Type II secretion system protein GspF" evidence="10">
    <location>
        <begin position="275"/>
        <end position="396"/>
    </location>
</feature>
<evidence type="ECO:0000256" key="7">
    <source>
        <dbReference type="ARBA" id="ARBA00023136"/>
    </source>
</evidence>
<keyword evidence="5 8" id="KW-0812">Transmembrane</keyword>
<dbReference type="PROSITE" id="PS00874">
    <property type="entry name" value="T2SP_F"/>
    <property type="match status" value="1"/>
</dbReference>
<dbReference type="EMBL" id="JAGGLI010000010">
    <property type="protein sequence ID" value="MBP2027362.1"/>
    <property type="molecule type" value="Genomic_DNA"/>
</dbReference>
<name>A0ABS4KHU8_9FIRM</name>
<dbReference type="InterPro" id="IPR018076">
    <property type="entry name" value="T2SS_GspF_dom"/>
</dbReference>
<dbReference type="RefSeq" id="WP_209660393.1">
    <property type="nucleotide sequence ID" value="NZ_JAGGLI010000010.1"/>
</dbReference>
<feature type="transmembrane region" description="Helical" evidence="9">
    <location>
        <begin position="224"/>
        <end position="243"/>
    </location>
</feature>
<dbReference type="Proteomes" id="UP001314903">
    <property type="component" value="Unassembled WGS sequence"/>
</dbReference>
<sequence>MAETYKYKGLDSSGRVIEGIFHANSKEEVIKLIRDKGQSPIKIEKNEAKSKDLGEYSFFKPRVKIKDISVFCKQLYTMLNAGMPLTNCLDVLAAQTENKTLKNSVKEMSSQVQTGAILSEAMKNQKRIFPNLLVTMVEAGEMTGNLDNVLARMSEHYEKENKINSKIKGAMVYPAILSFAAVGVVIFLLTFIMPTFVGMFTSSGVELPLPTRILMSISDALSTYWYIFTLIFIGIAFLVSRLVRTKDGKRFFDKVVYRLPVVGQSMVKISTSRYTRTLSTLLGSGIPIVDAMEASASVTGNMMVIDGMENVIDEVKKGINISYLLQKMNYFPPMMISMIGIGEESGALEDMLGKTADYYDEELESSIQKMLSMLEPLLILFMGVIIGFIVIAMMMPMFDMTQTIG</sequence>
<organism evidence="11 12">
    <name type="scientific">Acetoanaerobium pronyense</name>
    <dbReference type="NCBI Taxonomy" id="1482736"/>
    <lineage>
        <taxon>Bacteria</taxon>
        <taxon>Bacillati</taxon>
        <taxon>Bacillota</taxon>
        <taxon>Clostridia</taxon>
        <taxon>Peptostreptococcales</taxon>
        <taxon>Filifactoraceae</taxon>
        <taxon>Acetoanaerobium</taxon>
    </lineage>
</organism>
<dbReference type="InterPro" id="IPR001992">
    <property type="entry name" value="T2SS_GspF/T4SS_PilC_CS"/>
</dbReference>
<keyword evidence="12" id="KW-1185">Reference proteome</keyword>
<dbReference type="Pfam" id="PF00482">
    <property type="entry name" value="T2SSF"/>
    <property type="match status" value="2"/>
</dbReference>